<gene>
    <name evidence="2" type="ORF">TNIN_295361</name>
</gene>
<dbReference type="AlphaFoldDB" id="A0A8X7CK65"/>
<evidence type="ECO:0000313" key="2">
    <source>
        <dbReference type="EMBL" id="GFY76099.1"/>
    </source>
</evidence>
<organism evidence="2 3">
    <name type="scientific">Trichonephila inaurata madagascariensis</name>
    <dbReference type="NCBI Taxonomy" id="2747483"/>
    <lineage>
        <taxon>Eukaryota</taxon>
        <taxon>Metazoa</taxon>
        <taxon>Ecdysozoa</taxon>
        <taxon>Arthropoda</taxon>
        <taxon>Chelicerata</taxon>
        <taxon>Arachnida</taxon>
        <taxon>Araneae</taxon>
        <taxon>Araneomorphae</taxon>
        <taxon>Entelegynae</taxon>
        <taxon>Araneoidea</taxon>
        <taxon>Nephilidae</taxon>
        <taxon>Trichonephila</taxon>
        <taxon>Trichonephila inaurata</taxon>
    </lineage>
</organism>
<name>A0A8X7CK65_9ARAC</name>
<evidence type="ECO:0000256" key="1">
    <source>
        <dbReference type="SAM" id="MobiDB-lite"/>
    </source>
</evidence>
<accession>A0A8X7CK65</accession>
<dbReference type="Proteomes" id="UP000886998">
    <property type="component" value="Unassembled WGS sequence"/>
</dbReference>
<protein>
    <submittedName>
        <fullName evidence="2">Uncharacterized protein</fullName>
    </submittedName>
</protein>
<dbReference type="EMBL" id="BMAV01021776">
    <property type="protein sequence ID" value="GFY76099.1"/>
    <property type="molecule type" value="Genomic_DNA"/>
</dbReference>
<sequence length="110" mass="12001">MPTASSVSYHGLSTRVFDCDSALFRATSLGRSPKLLTLYEFLELTTDQHQDNGNGMDLSLPPSAHNSRPGTPRLYLSTASGSCLPDKKGNDSHELPRMLSDTMELTTMNP</sequence>
<evidence type="ECO:0000313" key="3">
    <source>
        <dbReference type="Proteomes" id="UP000886998"/>
    </source>
</evidence>
<reference evidence="2" key="1">
    <citation type="submission" date="2020-08" db="EMBL/GenBank/DDBJ databases">
        <title>Multicomponent nature underlies the extraordinary mechanical properties of spider dragline silk.</title>
        <authorList>
            <person name="Kono N."/>
            <person name="Nakamura H."/>
            <person name="Mori M."/>
            <person name="Yoshida Y."/>
            <person name="Ohtoshi R."/>
            <person name="Malay A.D."/>
            <person name="Moran D.A.P."/>
            <person name="Tomita M."/>
            <person name="Numata K."/>
            <person name="Arakawa K."/>
        </authorList>
    </citation>
    <scope>NUCLEOTIDE SEQUENCE</scope>
</reference>
<comment type="caution">
    <text evidence="2">The sequence shown here is derived from an EMBL/GenBank/DDBJ whole genome shotgun (WGS) entry which is preliminary data.</text>
</comment>
<feature type="region of interest" description="Disordered" evidence="1">
    <location>
        <begin position="47"/>
        <end position="110"/>
    </location>
</feature>
<keyword evidence="3" id="KW-1185">Reference proteome</keyword>
<proteinExistence type="predicted"/>
<feature type="compositionally biased region" description="Basic and acidic residues" evidence="1">
    <location>
        <begin position="85"/>
        <end position="96"/>
    </location>
</feature>